<dbReference type="SUPFAM" id="SSF50978">
    <property type="entry name" value="WD40 repeat-like"/>
    <property type="match status" value="1"/>
</dbReference>
<dbReference type="GO" id="GO:0030897">
    <property type="term" value="C:HOPS complex"/>
    <property type="evidence" value="ECO:0007669"/>
    <property type="project" value="TreeGrafter"/>
</dbReference>
<feature type="region of interest" description="Disordered" evidence="4">
    <location>
        <begin position="659"/>
        <end position="695"/>
    </location>
</feature>
<dbReference type="Pfam" id="PF23556">
    <property type="entry name" value="TPR_Vps41"/>
    <property type="match status" value="2"/>
</dbReference>
<dbReference type="InterPro" id="IPR036322">
    <property type="entry name" value="WD40_repeat_dom_sf"/>
</dbReference>
<feature type="compositionally biased region" description="Basic and acidic residues" evidence="4">
    <location>
        <begin position="11"/>
        <end position="20"/>
    </location>
</feature>
<dbReference type="GO" id="GO:0009267">
    <property type="term" value="P:cellular response to starvation"/>
    <property type="evidence" value="ECO:0007669"/>
    <property type="project" value="TreeGrafter"/>
</dbReference>
<dbReference type="InterPro" id="IPR057780">
    <property type="entry name" value="Beta-prop_Vps41"/>
</dbReference>
<feature type="repeat" description="CHCR" evidence="3">
    <location>
        <begin position="936"/>
        <end position="1104"/>
    </location>
</feature>
<keyword evidence="2" id="KW-0653">Protein transport</keyword>
<dbReference type="GO" id="GO:0034058">
    <property type="term" value="P:endosomal vesicle fusion"/>
    <property type="evidence" value="ECO:0007669"/>
    <property type="project" value="TreeGrafter"/>
</dbReference>
<evidence type="ECO:0000256" key="1">
    <source>
        <dbReference type="ARBA" id="ARBA00022448"/>
    </source>
</evidence>
<evidence type="ECO:0000259" key="5">
    <source>
        <dbReference type="Pfam" id="PF23411"/>
    </source>
</evidence>
<feature type="compositionally biased region" description="Low complexity" evidence="4">
    <location>
        <begin position="1203"/>
        <end position="1221"/>
    </location>
</feature>
<accession>A0AAN6IQZ1</accession>
<dbReference type="PROSITE" id="PS50236">
    <property type="entry name" value="CHCR"/>
    <property type="match status" value="1"/>
</dbReference>
<dbReference type="InterPro" id="IPR000547">
    <property type="entry name" value="Clathrin_H-chain/VPS_repeat"/>
</dbReference>
<dbReference type="Proteomes" id="UP001161757">
    <property type="component" value="Unassembled WGS sequence"/>
</dbReference>
<dbReference type="InterPro" id="IPR015943">
    <property type="entry name" value="WD40/YVTN_repeat-like_dom_sf"/>
</dbReference>
<name>A0AAN6IQZ1_EXODE</name>
<dbReference type="PANTHER" id="PTHR12616">
    <property type="entry name" value="VACUOLAR PROTEIN SORTING VPS41"/>
    <property type="match status" value="1"/>
</dbReference>
<feature type="domain" description="Vps41 beta-propeller" evidence="5">
    <location>
        <begin position="384"/>
        <end position="507"/>
    </location>
</feature>
<dbReference type="Pfam" id="PF23411">
    <property type="entry name" value="Beta-prop_Vps41"/>
    <property type="match status" value="2"/>
</dbReference>
<feature type="compositionally biased region" description="Acidic residues" evidence="4">
    <location>
        <begin position="31"/>
        <end position="60"/>
    </location>
</feature>
<dbReference type="InterPro" id="IPR045111">
    <property type="entry name" value="Vps41/Vps8"/>
</dbReference>
<feature type="compositionally biased region" description="Low complexity" evidence="4">
    <location>
        <begin position="660"/>
        <end position="682"/>
    </location>
</feature>
<feature type="compositionally biased region" description="Polar residues" evidence="4">
    <location>
        <begin position="683"/>
        <end position="693"/>
    </location>
</feature>
<feature type="region of interest" description="Disordered" evidence="4">
    <location>
        <begin position="1"/>
        <end position="66"/>
    </location>
</feature>
<organism evidence="6 7">
    <name type="scientific">Exophiala dermatitidis</name>
    <name type="common">Black yeast-like fungus</name>
    <name type="synonym">Wangiella dermatitidis</name>
    <dbReference type="NCBI Taxonomy" id="5970"/>
    <lineage>
        <taxon>Eukaryota</taxon>
        <taxon>Fungi</taxon>
        <taxon>Dikarya</taxon>
        <taxon>Ascomycota</taxon>
        <taxon>Pezizomycotina</taxon>
        <taxon>Eurotiomycetes</taxon>
        <taxon>Chaetothyriomycetidae</taxon>
        <taxon>Chaetothyriales</taxon>
        <taxon>Herpotrichiellaceae</taxon>
        <taxon>Exophiala</taxon>
    </lineage>
</organism>
<comment type="caution">
    <text evidence="6">The sequence shown here is derived from an EMBL/GenBank/DDBJ whole genome shotgun (WGS) entry which is preliminary data.</text>
</comment>
<dbReference type="SMART" id="SM00299">
    <property type="entry name" value="CLH"/>
    <property type="match status" value="1"/>
</dbReference>
<evidence type="ECO:0000313" key="7">
    <source>
        <dbReference type="Proteomes" id="UP001161757"/>
    </source>
</evidence>
<dbReference type="Gene3D" id="2.130.10.10">
    <property type="entry name" value="YVTN repeat-like/Quinoprotein amine dehydrogenase"/>
    <property type="match status" value="1"/>
</dbReference>
<dbReference type="PANTHER" id="PTHR12616:SF1">
    <property type="entry name" value="VACUOLAR PROTEIN SORTING-ASSOCIATED PROTEIN 41 HOMOLOG"/>
    <property type="match status" value="1"/>
</dbReference>
<proteinExistence type="predicted"/>
<evidence type="ECO:0000256" key="3">
    <source>
        <dbReference type="PROSITE-ProRule" id="PRU01006"/>
    </source>
</evidence>
<keyword evidence="1" id="KW-0813">Transport</keyword>
<sequence>MAAGDGSSEPGHGEDPRVEPGHPAAPPVLEPTDDETEEDGDEDEDEDNADEEEEDEEEEEPRLKYATLTRNLSPIYRNGDATSTFLVAGDKMIVGTHNGNIHVFTLPSFAPLRTYHAHTASVSSISISPYTPPLPSLRPDLAQRFAASTASTKEQSPASSPTPKWKQQQQQQPPVPNIPANQIYIATSSIDGNVCIASLVDHRDVQLRNFGRPVQSVALSPEYKSDRSYLSGGQAGSLVLTTGGQAGKSVNATTTGAAAAASGWLGAIGLGHNTGSDRVLHSGEGIINTIKWSLSGKYVLWVNEQGIKIMRSNLSLETAEAGLEWKRMSHIDRPNRAGWEEMAGVWKARAEWIDRDNLENDDDHSPNGAISSPANGAPVKARVEEILVGWGDSIWLLKVYPGSAESGSDNKIGRAEVATIIRFDDCTISGVSLYTPSLLLVLAYMEKKDKSPSQGNEGSKRGRRARHNALEPELRLVDINTKEEVDTDTLTMSRFETLSSSDYHLSVLPPVRIPAALAQKGYLGTIGSGMSTMGTSLYTGVETVGQGMWDATMYGPRMLGANRLFSGAESTRSGMSGPERTGSTRDRHYLTGWLPGFGSSEPHPSEDTNGVVTAQNMKIFICSPYDCIVAVRRNLNDRLQWLLSVKKYKEAWELVDQHPEAAGTTAEPSESSSPPTPSKTSSLARSSSITPASPTKARQEATLAEFFADSASITSSAQNKAKPKYSAAEKEKRRVGELWLKQLIDANQWAEAGEVAAKVLNTTSRWEHWIWIFIENKKFDEISPHVPTLELTPPLPSSIFELILGHYVETDRVRFKELLDHWPSDLFEIGSITTAIEDQLRGRGVAKGSKDWRILQDCLAKLYLADGHYDEALKCYISLQDADTAMSLIKEHHLVNAVADDVAEFVMLRISPSQLESASIEELEELASDPIKVLVDEATAGVVEPDEVVAQLDTPRLRRFLYFYLKALWRGDGTQNTSALPRVGHSAAVTSLVADAGKQLVEQFADIAVELFAEYGRDLLMEFLQTSTAYTFEEAVKICEQKHYIEELVYLLSKTGQMKKALFLIINELKDVSKAIAFAKEQDDQGLWDDLLEYSMSRPRFISGLLAEVGTAIDPITLVKRIPSGLEVEGLKDGLKKMIREYDLQDSISSGVARVLSSEVADAMDILRRGRRKGIKFDVAPPPSHHYHHRQKVQVTPSIGGTAAEEQQQQQQRVEQQPAEPELQSGHCASCHRAFHQEETETLVGFACGHIYHVSHLLHGPEAEGDETLLPQPAQKEQQDNDAGFDETRFLRSVGPKVTNARLLKDKIMEVGGCAVCKGSREKAQIVGG</sequence>
<evidence type="ECO:0000313" key="6">
    <source>
        <dbReference type="EMBL" id="KAJ8987193.1"/>
    </source>
</evidence>
<gene>
    <name evidence="6" type="primary">VPS41</name>
    <name evidence="6" type="ORF">HRR80_008754</name>
</gene>
<evidence type="ECO:0000256" key="4">
    <source>
        <dbReference type="SAM" id="MobiDB-lite"/>
    </source>
</evidence>
<reference evidence="6" key="1">
    <citation type="submission" date="2023-01" db="EMBL/GenBank/DDBJ databases">
        <title>Exophiala dermititidis isolated from Cystic Fibrosis Patient.</title>
        <authorList>
            <person name="Kurbessoian T."/>
            <person name="Crocker A."/>
            <person name="Murante D."/>
            <person name="Hogan D.A."/>
            <person name="Stajich J.E."/>
        </authorList>
    </citation>
    <scope>NUCLEOTIDE SEQUENCE</scope>
    <source>
        <strain evidence="6">Ex8</strain>
    </source>
</reference>
<dbReference type="GO" id="GO:0005770">
    <property type="term" value="C:late endosome"/>
    <property type="evidence" value="ECO:0007669"/>
    <property type="project" value="TreeGrafter"/>
</dbReference>
<dbReference type="GO" id="GO:0006623">
    <property type="term" value="P:protein targeting to vacuole"/>
    <property type="evidence" value="ECO:0007669"/>
    <property type="project" value="InterPro"/>
</dbReference>
<feature type="region of interest" description="Disordered" evidence="4">
    <location>
        <begin position="146"/>
        <end position="178"/>
    </location>
</feature>
<protein>
    <submittedName>
        <fullName evidence="6">Vacuolar protein sorting-associated protein 41</fullName>
    </submittedName>
</protein>
<dbReference type="EMBL" id="JAJGCB010000027">
    <property type="protein sequence ID" value="KAJ8987193.1"/>
    <property type="molecule type" value="Genomic_DNA"/>
</dbReference>
<feature type="region of interest" description="Disordered" evidence="4">
    <location>
        <begin position="568"/>
        <end position="609"/>
    </location>
</feature>
<feature type="compositionally biased region" description="Polar residues" evidence="4">
    <location>
        <begin position="146"/>
        <end position="166"/>
    </location>
</feature>
<dbReference type="GO" id="GO:0016236">
    <property type="term" value="P:macroautophagy"/>
    <property type="evidence" value="ECO:0007669"/>
    <property type="project" value="TreeGrafter"/>
</dbReference>
<feature type="domain" description="Vps41 beta-propeller" evidence="5">
    <location>
        <begin position="183"/>
        <end position="313"/>
    </location>
</feature>
<evidence type="ECO:0000256" key="2">
    <source>
        <dbReference type="ARBA" id="ARBA00022927"/>
    </source>
</evidence>
<dbReference type="InterPro" id="IPR011990">
    <property type="entry name" value="TPR-like_helical_dom_sf"/>
</dbReference>
<feature type="region of interest" description="Disordered" evidence="4">
    <location>
        <begin position="1202"/>
        <end position="1221"/>
    </location>
</feature>
<dbReference type="Gene3D" id="1.25.40.10">
    <property type="entry name" value="Tetratricopeptide repeat domain"/>
    <property type="match status" value="1"/>
</dbReference>